<evidence type="ECO:0000256" key="5">
    <source>
        <dbReference type="ARBA" id="ARBA00022741"/>
    </source>
</evidence>
<dbReference type="EMBL" id="JAVFCB010000009">
    <property type="protein sequence ID" value="MDQ4215215.1"/>
    <property type="molecule type" value="Genomic_DNA"/>
</dbReference>
<dbReference type="PANTHER" id="PTHR43297">
    <property type="entry name" value="OLIGOPEPTIDE TRANSPORT ATP-BINDING PROTEIN APPD"/>
    <property type="match status" value="1"/>
</dbReference>
<dbReference type="PANTHER" id="PTHR43297:SF2">
    <property type="entry name" value="DIPEPTIDE TRANSPORT ATP-BINDING PROTEIN DPPD"/>
    <property type="match status" value="1"/>
</dbReference>
<evidence type="ECO:0000259" key="8">
    <source>
        <dbReference type="PROSITE" id="PS50893"/>
    </source>
</evidence>
<keyword evidence="5" id="KW-0547">Nucleotide-binding</keyword>
<dbReference type="CDD" id="cd03257">
    <property type="entry name" value="ABC_NikE_OppD_transporters"/>
    <property type="match status" value="1"/>
</dbReference>
<dbReference type="InterPro" id="IPR013563">
    <property type="entry name" value="Oligopep_ABC_C"/>
</dbReference>
<dbReference type="PROSITE" id="PS50893">
    <property type="entry name" value="ABC_TRANSPORTER_2"/>
    <property type="match status" value="1"/>
</dbReference>
<protein>
    <submittedName>
        <fullName evidence="9">ABC transporter ATP-binding protein</fullName>
    </submittedName>
</protein>
<dbReference type="Pfam" id="PF00005">
    <property type="entry name" value="ABC_tran"/>
    <property type="match status" value="1"/>
</dbReference>
<evidence type="ECO:0000256" key="6">
    <source>
        <dbReference type="ARBA" id="ARBA00022840"/>
    </source>
</evidence>
<dbReference type="SMART" id="SM00382">
    <property type="entry name" value="AAA"/>
    <property type="match status" value="1"/>
</dbReference>
<evidence type="ECO:0000256" key="2">
    <source>
        <dbReference type="ARBA" id="ARBA00005417"/>
    </source>
</evidence>
<name>A0ABU0XJ91_9MICO</name>
<keyword evidence="4" id="KW-1003">Cell membrane</keyword>
<dbReference type="RefSeq" id="WP_308490169.1">
    <property type="nucleotide sequence ID" value="NZ_JAVFCB010000009.1"/>
</dbReference>
<gene>
    <name evidence="9" type="ORF">RBR11_14960</name>
</gene>
<accession>A0ABU0XJ91</accession>
<evidence type="ECO:0000256" key="3">
    <source>
        <dbReference type="ARBA" id="ARBA00022448"/>
    </source>
</evidence>
<keyword evidence="6 9" id="KW-0067">ATP-binding</keyword>
<evidence type="ECO:0000313" key="10">
    <source>
        <dbReference type="Proteomes" id="UP001230289"/>
    </source>
</evidence>
<dbReference type="NCBIfam" id="TIGR01727">
    <property type="entry name" value="oligo_HPY"/>
    <property type="match status" value="1"/>
</dbReference>
<comment type="caution">
    <text evidence="9">The sequence shown here is derived from an EMBL/GenBank/DDBJ whole genome shotgun (WGS) entry which is preliminary data.</text>
</comment>
<organism evidence="9 10">
    <name type="scientific">Microbacterium capsulatum</name>
    <dbReference type="NCBI Taxonomy" id="3041921"/>
    <lineage>
        <taxon>Bacteria</taxon>
        <taxon>Bacillati</taxon>
        <taxon>Actinomycetota</taxon>
        <taxon>Actinomycetes</taxon>
        <taxon>Micrococcales</taxon>
        <taxon>Microbacteriaceae</taxon>
        <taxon>Microbacterium</taxon>
    </lineage>
</organism>
<evidence type="ECO:0000256" key="1">
    <source>
        <dbReference type="ARBA" id="ARBA00004202"/>
    </source>
</evidence>
<proteinExistence type="inferred from homology"/>
<dbReference type="InterPro" id="IPR003439">
    <property type="entry name" value="ABC_transporter-like_ATP-bd"/>
</dbReference>
<evidence type="ECO:0000256" key="4">
    <source>
        <dbReference type="ARBA" id="ARBA00022475"/>
    </source>
</evidence>
<keyword evidence="7" id="KW-0472">Membrane</keyword>
<sequence length="345" mass="37721">MTASTPLLRVEDLTVGLPVAGELRTVLRDVAFEIEEGRTLGLVGESGSGKSMTVRTIARLLPDGAEVSGRVDFDGSAVFDLRAEALRAYRARDVAMIFQDARAYTNPVRRIGDFLTEAMRTNERMPKAAAAQRAVELLDAVGISDPERRMRQYPHELSGGLLQRVMIAAAVAARPRLILADEPTTALDVTTQAEVMAILRRMQREHGMAMLFITHDLELAGAVCDETIVLYAGQVMERQRSTQLHRDPLHPYTAALLQARPEIDRRAVRLPAIPGHPTTAYEAPDGCAFAPRCRFAQDRCRAGVPELLQIGEAGQTRCVRADELRGTLLQPAPGPDAAIAEEVAR</sequence>
<keyword evidence="3" id="KW-0813">Transport</keyword>
<dbReference type="Proteomes" id="UP001230289">
    <property type="component" value="Unassembled WGS sequence"/>
</dbReference>
<dbReference type="InterPro" id="IPR003593">
    <property type="entry name" value="AAA+_ATPase"/>
</dbReference>
<dbReference type="Gene3D" id="3.40.50.300">
    <property type="entry name" value="P-loop containing nucleotide triphosphate hydrolases"/>
    <property type="match status" value="1"/>
</dbReference>
<dbReference type="Pfam" id="PF08352">
    <property type="entry name" value="oligo_HPY"/>
    <property type="match status" value="1"/>
</dbReference>
<reference evidence="9 10" key="1">
    <citation type="submission" date="2023-08" db="EMBL/GenBank/DDBJ databases">
        <title>Microbacterium sp. nov., isolated from a waste landfill.</title>
        <authorList>
            <person name="Wen W."/>
        </authorList>
    </citation>
    <scope>NUCLEOTIDE SEQUENCE [LARGE SCALE GENOMIC DNA]</scope>
    <source>
        <strain evidence="9 10">ASV81</strain>
    </source>
</reference>
<evidence type="ECO:0000313" key="9">
    <source>
        <dbReference type="EMBL" id="MDQ4215215.1"/>
    </source>
</evidence>
<dbReference type="GO" id="GO:0005524">
    <property type="term" value="F:ATP binding"/>
    <property type="evidence" value="ECO:0007669"/>
    <property type="project" value="UniProtKB-KW"/>
</dbReference>
<dbReference type="SUPFAM" id="SSF52540">
    <property type="entry name" value="P-loop containing nucleoside triphosphate hydrolases"/>
    <property type="match status" value="1"/>
</dbReference>
<feature type="domain" description="ABC transporter" evidence="8">
    <location>
        <begin position="8"/>
        <end position="257"/>
    </location>
</feature>
<dbReference type="InterPro" id="IPR050388">
    <property type="entry name" value="ABC_Ni/Peptide_Import"/>
</dbReference>
<evidence type="ECO:0000256" key="7">
    <source>
        <dbReference type="ARBA" id="ARBA00023136"/>
    </source>
</evidence>
<comment type="similarity">
    <text evidence="2">Belongs to the ABC transporter superfamily.</text>
</comment>
<comment type="subcellular location">
    <subcellularLocation>
        <location evidence="1">Cell membrane</location>
        <topology evidence="1">Peripheral membrane protein</topology>
    </subcellularLocation>
</comment>
<dbReference type="InterPro" id="IPR027417">
    <property type="entry name" value="P-loop_NTPase"/>
</dbReference>
<keyword evidence="10" id="KW-1185">Reference proteome</keyword>